<proteinExistence type="predicted"/>
<dbReference type="EMBL" id="RBCJ01000005">
    <property type="protein sequence ID" value="RKN77954.1"/>
    <property type="molecule type" value="Genomic_DNA"/>
</dbReference>
<dbReference type="OrthoDB" id="1522765at2"/>
<comment type="caution">
    <text evidence="2">The sequence shown here is derived from an EMBL/GenBank/DDBJ whole genome shotgun (WGS) entry which is preliminary data.</text>
</comment>
<keyword evidence="3" id="KW-1185">Reference proteome</keyword>
<dbReference type="Pfam" id="PF00144">
    <property type="entry name" value="Beta-lactamase"/>
    <property type="match status" value="1"/>
</dbReference>
<organism evidence="2 3">
    <name type="scientific">Ulvibacterium marinum</name>
    <dbReference type="NCBI Taxonomy" id="2419782"/>
    <lineage>
        <taxon>Bacteria</taxon>
        <taxon>Pseudomonadati</taxon>
        <taxon>Bacteroidota</taxon>
        <taxon>Flavobacteriia</taxon>
        <taxon>Flavobacteriales</taxon>
        <taxon>Flavobacteriaceae</taxon>
        <taxon>Ulvibacterium</taxon>
    </lineage>
</organism>
<evidence type="ECO:0000313" key="2">
    <source>
        <dbReference type="EMBL" id="RKN77954.1"/>
    </source>
</evidence>
<reference evidence="2 3" key="1">
    <citation type="submission" date="2018-10" db="EMBL/GenBank/DDBJ databases">
        <title>Ulvibacterium marinum gen. nov., sp. nov., a novel marine bacterium of the family Flavobacteriaceae, isolated from a culture of the green alga Ulva prolifera.</title>
        <authorList>
            <person name="Zhang Z."/>
        </authorList>
    </citation>
    <scope>NUCLEOTIDE SEQUENCE [LARGE SCALE GENOMIC DNA]</scope>
    <source>
        <strain evidence="2 3">CCMM003</strain>
    </source>
</reference>
<sequence length="69" mass="8207">MIDFPDIPNFEWNLERLGHSQEMMLGYFKDKEPKFQAGIDFRYSNLGYYLLTVILEKVKGKEFAEILQT</sequence>
<dbReference type="AlphaFoldDB" id="A0A3B0C0Q4"/>
<dbReference type="InterPro" id="IPR012338">
    <property type="entry name" value="Beta-lactam/transpept-like"/>
</dbReference>
<evidence type="ECO:0000313" key="3">
    <source>
        <dbReference type="Proteomes" id="UP000276603"/>
    </source>
</evidence>
<dbReference type="Proteomes" id="UP000276603">
    <property type="component" value="Unassembled WGS sequence"/>
</dbReference>
<dbReference type="InterPro" id="IPR001466">
    <property type="entry name" value="Beta-lactam-related"/>
</dbReference>
<gene>
    <name evidence="2" type="ORF">D7Z94_22315</name>
</gene>
<protein>
    <recommendedName>
        <fullName evidence="1">Beta-lactamase-related domain-containing protein</fullName>
    </recommendedName>
</protein>
<accession>A0A3B0C0Q4</accession>
<name>A0A3B0C0Q4_9FLAO</name>
<dbReference type="Gene3D" id="3.40.710.10">
    <property type="entry name" value="DD-peptidase/beta-lactamase superfamily"/>
    <property type="match status" value="1"/>
</dbReference>
<dbReference type="SUPFAM" id="SSF56601">
    <property type="entry name" value="beta-lactamase/transpeptidase-like"/>
    <property type="match status" value="1"/>
</dbReference>
<evidence type="ECO:0000259" key="1">
    <source>
        <dbReference type="Pfam" id="PF00144"/>
    </source>
</evidence>
<feature type="domain" description="Beta-lactamase-related" evidence="1">
    <location>
        <begin position="15"/>
        <end position="68"/>
    </location>
</feature>